<dbReference type="RefSeq" id="WP_025356461.1">
    <property type="nucleotide sequence ID" value="NZ_BAAABQ010000073.1"/>
</dbReference>
<gene>
    <name evidence="1" type="ORF">BC739_005679</name>
</gene>
<evidence type="ECO:0000313" key="2">
    <source>
        <dbReference type="Proteomes" id="UP000517916"/>
    </source>
</evidence>
<reference evidence="1 2" key="1">
    <citation type="submission" date="2020-08" db="EMBL/GenBank/DDBJ databases">
        <title>Genomic Encyclopedia of Archaeal and Bacterial Type Strains, Phase II (KMG-II): from individual species to whole genera.</title>
        <authorList>
            <person name="Goeker M."/>
        </authorList>
    </citation>
    <scope>NUCLEOTIDE SEQUENCE [LARGE SCALE GENOMIC DNA]</scope>
    <source>
        <strain evidence="1 2">DSM 43850</strain>
    </source>
</reference>
<sequence length="132" mass="14629">MAGQHEFMVLAVTYDRPEPRFTDPRFEPIKAAPPPGCEPFDCDGLFGLRCTRTADTLLDAVAEVCKEVLDEHGITMTDLGIEKLWEWSTDGRDGFGATIVGQLLLMASYRARLLGYGTEDLVRFLRTSNATA</sequence>
<keyword evidence="2" id="KW-1185">Reference proteome</keyword>
<evidence type="ECO:0000313" key="1">
    <source>
        <dbReference type="EMBL" id="MBA8928462.1"/>
    </source>
</evidence>
<organism evidence="1 2">
    <name type="scientific">Kutzneria viridogrisea</name>
    <dbReference type="NCBI Taxonomy" id="47990"/>
    <lineage>
        <taxon>Bacteria</taxon>
        <taxon>Bacillati</taxon>
        <taxon>Actinomycetota</taxon>
        <taxon>Actinomycetes</taxon>
        <taxon>Pseudonocardiales</taxon>
        <taxon>Pseudonocardiaceae</taxon>
        <taxon>Kutzneria</taxon>
    </lineage>
</organism>
<dbReference type="Proteomes" id="UP000517916">
    <property type="component" value="Unassembled WGS sequence"/>
</dbReference>
<name>A0ABR6BPC2_9PSEU</name>
<proteinExistence type="predicted"/>
<evidence type="ECO:0008006" key="3">
    <source>
        <dbReference type="Google" id="ProtNLM"/>
    </source>
</evidence>
<accession>A0ABR6BPC2</accession>
<protein>
    <recommendedName>
        <fullName evidence="3">Amidase</fullName>
    </recommendedName>
</protein>
<dbReference type="EMBL" id="JACJID010000004">
    <property type="protein sequence ID" value="MBA8928462.1"/>
    <property type="molecule type" value="Genomic_DNA"/>
</dbReference>
<comment type="caution">
    <text evidence="1">The sequence shown here is derived from an EMBL/GenBank/DDBJ whole genome shotgun (WGS) entry which is preliminary data.</text>
</comment>